<sequence length="284" mass="33102">MIKELWNSFPRILEQRINALLDEAEPTPAKAFQIYKACKNESLWTESFDKFSKHLENFFSLPKSERRKSVLDSVLDAPMSMATFEGFHLNFRNAAVDNHSLLNLANWAHHLMRLSYKTDCVVISEDVLGKTLHYITHPPLFEKAQDIEFEDFCSAWKKIVFKLFGKKYDGEFNKILSELQWLNAQLKLEEQNPSERAFAPTIYLTQTEIDWTIAVQAAATEHQQIPKFPLSRGPQKPRLMDLERTIRLYNIVQTTKDPEFIKHRDNIRATILDRCASLLREKAS</sequence>
<comment type="caution">
    <text evidence="1">The sequence shown here is derived from an EMBL/GenBank/DDBJ whole genome shotgun (WGS) entry which is preliminary data.</text>
</comment>
<evidence type="ECO:0000313" key="2">
    <source>
        <dbReference type="Proteomes" id="UP001152321"/>
    </source>
</evidence>
<evidence type="ECO:0000313" key="1">
    <source>
        <dbReference type="EMBL" id="MDG0817637.1"/>
    </source>
</evidence>
<proteinExistence type="predicted"/>
<keyword evidence="2" id="KW-1185">Reference proteome</keyword>
<protein>
    <submittedName>
        <fullName evidence="1">Uncharacterized protein</fullName>
    </submittedName>
</protein>
<dbReference type="Proteomes" id="UP001152321">
    <property type="component" value="Unassembled WGS sequence"/>
</dbReference>
<gene>
    <name evidence="1" type="ORF">NWE73_14750</name>
</gene>
<dbReference type="RefSeq" id="WP_277579109.1">
    <property type="nucleotide sequence ID" value="NZ_JANRMI010000004.1"/>
</dbReference>
<organism evidence="1 2">
    <name type="scientific">Bdellovibrio svalbardensis</name>
    <dbReference type="NCBI Taxonomy" id="2972972"/>
    <lineage>
        <taxon>Bacteria</taxon>
        <taxon>Pseudomonadati</taxon>
        <taxon>Bdellovibrionota</taxon>
        <taxon>Bdellovibrionia</taxon>
        <taxon>Bdellovibrionales</taxon>
        <taxon>Pseudobdellovibrionaceae</taxon>
        <taxon>Bdellovibrio</taxon>
    </lineage>
</organism>
<accession>A0ABT6DMB4</accession>
<name>A0ABT6DMB4_9BACT</name>
<dbReference type="EMBL" id="JANRMI010000004">
    <property type="protein sequence ID" value="MDG0817637.1"/>
    <property type="molecule type" value="Genomic_DNA"/>
</dbReference>
<reference evidence="1" key="1">
    <citation type="submission" date="2022-08" db="EMBL/GenBank/DDBJ databases">
        <title>Novel Bdellovibrio Species Isolated from Svalbard: Designation Bdellovibrio svalbardensis.</title>
        <authorList>
            <person name="Mitchell R.J."/>
            <person name="Choi S.Y."/>
        </authorList>
    </citation>
    <scope>NUCLEOTIDE SEQUENCE</scope>
    <source>
        <strain evidence="1">PAP01</strain>
    </source>
</reference>